<keyword evidence="1" id="KW-0472">Membrane</keyword>
<evidence type="ECO:0000256" key="1">
    <source>
        <dbReference type="SAM" id="Phobius"/>
    </source>
</evidence>
<reference evidence="2" key="1">
    <citation type="submission" date="2018-10" db="EMBL/GenBank/DDBJ databases">
        <title>Hidden diversity of soil giant viruses.</title>
        <authorList>
            <person name="Schulz F."/>
            <person name="Alteio L."/>
            <person name="Goudeau D."/>
            <person name="Ryan E.M."/>
            <person name="Malmstrom R.R."/>
            <person name="Blanchard J."/>
            <person name="Woyke T."/>
        </authorList>
    </citation>
    <scope>NUCLEOTIDE SEQUENCE</scope>
    <source>
        <strain evidence="2">TEV1</strain>
    </source>
</reference>
<protein>
    <submittedName>
        <fullName evidence="2">Uncharacterized protein</fullName>
    </submittedName>
</protein>
<name>A0A3G4ZL98_9VIRU</name>
<keyword evidence="1" id="KW-0812">Transmembrane</keyword>
<proteinExistence type="predicted"/>
<keyword evidence="1" id="KW-1133">Transmembrane helix</keyword>
<sequence length="36" mass="4495">MDANDVKRKKLIYLYHRYILTINIIFIRYITIYSTE</sequence>
<evidence type="ECO:0000313" key="2">
    <source>
        <dbReference type="EMBL" id="AYV75607.1"/>
    </source>
</evidence>
<feature type="transmembrane region" description="Helical" evidence="1">
    <location>
        <begin position="12"/>
        <end position="31"/>
    </location>
</feature>
<dbReference type="EMBL" id="MK071980">
    <property type="protein sequence ID" value="AYV75607.1"/>
    <property type="molecule type" value="Genomic_DNA"/>
</dbReference>
<organism evidence="2">
    <name type="scientific">Terrestrivirus sp</name>
    <dbReference type="NCBI Taxonomy" id="2487775"/>
    <lineage>
        <taxon>Viruses</taxon>
        <taxon>Varidnaviria</taxon>
        <taxon>Bamfordvirae</taxon>
        <taxon>Nucleocytoviricota</taxon>
        <taxon>Megaviricetes</taxon>
        <taxon>Imitervirales</taxon>
        <taxon>Mimiviridae</taxon>
        <taxon>Klosneuvirinae</taxon>
    </lineage>
</organism>
<accession>A0A3G4ZL98</accession>
<gene>
    <name evidence="2" type="ORF">Terrestrivirus2_115</name>
</gene>